<dbReference type="AlphaFoldDB" id="A0A928V8A2"/>
<evidence type="ECO:0000313" key="2">
    <source>
        <dbReference type="Proteomes" id="UP000652567"/>
    </source>
</evidence>
<reference evidence="1" key="1">
    <citation type="submission" date="2018-07" db="EMBL/GenBank/DDBJ databases">
        <title>Genome assembly of strain Ka43.</title>
        <authorList>
            <person name="Kukolya J."/>
            <person name="Nagy I."/>
            <person name="Horvath B."/>
            <person name="Toth A."/>
        </authorList>
    </citation>
    <scope>NUCLEOTIDE SEQUENCE</scope>
    <source>
        <strain evidence="1">KB43</strain>
    </source>
</reference>
<accession>A0A928V8A2</accession>
<name>A0A928V8A2_9GAMM</name>
<protein>
    <submittedName>
        <fullName evidence="1">Uncharacterized protein</fullName>
    </submittedName>
</protein>
<sequence>MLSEGLYITADKALASPAWGIRGDDWPLLPAAIPVFWEQTLQGQTASCCTFRHVTPKPG</sequence>
<organism evidence="1 2">
    <name type="scientific">Cellvibrio polysaccharolyticus</name>
    <dbReference type="NCBI Taxonomy" id="2082724"/>
    <lineage>
        <taxon>Bacteria</taxon>
        <taxon>Pseudomonadati</taxon>
        <taxon>Pseudomonadota</taxon>
        <taxon>Gammaproteobacteria</taxon>
        <taxon>Cellvibrionales</taxon>
        <taxon>Cellvibrionaceae</taxon>
        <taxon>Cellvibrio</taxon>
    </lineage>
</organism>
<gene>
    <name evidence="1" type="ORF">C4F51_17405</name>
</gene>
<proteinExistence type="predicted"/>
<comment type="caution">
    <text evidence="1">The sequence shown here is derived from an EMBL/GenBank/DDBJ whole genome shotgun (WGS) entry which is preliminary data.</text>
</comment>
<evidence type="ECO:0000313" key="1">
    <source>
        <dbReference type="EMBL" id="MBE8718955.1"/>
    </source>
</evidence>
<keyword evidence="2" id="KW-1185">Reference proteome</keyword>
<dbReference type="Proteomes" id="UP000652567">
    <property type="component" value="Unassembled WGS sequence"/>
</dbReference>
<dbReference type="EMBL" id="PRDL01000001">
    <property type="protein sequence ID" value="MBE8718955.1"/>
    <property type="molecule type" value="Genomic_DNA"/>
</dbReference>